<accession>A0A9E4K521</accession>
<evidence type="ECO:0000313" key="4">
    <source>
        <dbReference type="Proteomes" id="UP000886687"/>
    </source>
</evidence>
<evidence type="ECO:0000313" key="3">
    <source>
        <dbReference type="EMBL" id="MCG7939128.1"/>
    </source>
</evidence>
<dbReference type="Pfam" id="PF01903">
    <property type="entry name" value="CbiX"/>
    <property type="match status" value="1"/>
</dbReference>
<dbReference type="Proteomes" id="UP000886687">
    <property type="component" value="Unassembled WGS sequence"/>
</dbReference>
<dbReference type="GO" id="GO:0016829">
    <property type="term" value="F:lyase activity"/>
    <property type="evidence" value="ECO:0007669"/>
    <property type="project" value="UniProtKB-KW"/>
</dbReference>
<dbReference type="InterPro" id="IPR002762">
    <property type="entry name" value="CbiX-like"/>
</dbReference>
<evidence type="ECO:0000256" key="2">
    <source>
        <dbReference type="ARBA" id="ARBA00023239"/>
    </source>
</evidence>
<proteinExistence type="predicted"/>
<dbReference type="AlphaFoldDB" id="A0A9E4K521"/>
<comment type="caution">
    <text evidence="3">The sequence shown here is derived from an EMBL/GenBank/DDBJ whole genome shotgun (WGS) entry which is preliminary data.</text>
</comment>
<evidence type="ECO:0000256" key="1">
    <source>
        <dbReference type="ARBA" id="ARBA00022723"/>
    </source>
</evidence>
<dbReference type="GO" id="GO:0046872">
    <property type="term" value="F:metal ion binding"/>
    <property type="evidence" value="ECO:0007669"/>
    <property type="project" value="UniProtKB-KW"/>
</dbReference>
<dbReference type="InterPro" id="IPR050963">
    <property type="entry name" value="Sirohydro_Cobaltochel/CbiX"/>
</dbReference>
<dbReference type="PANTHER" id="PTHR33542">
    <property type="entry name" value="SIROHYDROCHLORIN FERROCHELATASE, CHLOROPLASTIC"/>
    <property type="match status" value="1"/>
</dbReference>
<keyword evidence="2" id="KW-0456">Lyase</keyword>
<sequence length="283" mass="31370">MIPRIAMKTPTILLADNGSKRADSVINLRRLANQLSNLSNHQVFPVSLQHADNIPTESLNGEAAEILPTFLREKLNQGETAFILVPLFFGRSRALTSFIPQQLEKLRAEYGPFTLTLAEELYPLPQGEPRVASILHQQLQITDQGRPPQLVILVDHGSPLPQVSEVRKRVCADLRQQLPPEIELQQAVMERRRGDEYDFNGQLLSEQLEKIARTRPNITIDLALLFLSPGRHAGAGGDIESICQQLTGSHPGIQIRIAPLVGQHPGLAEILLDRLDSALDNPV</sequence>
<gene>
    <name evidence="3" type="ORF">JAZ04_09775</name>
</gene>
<dbReference type="EMBL" id="JAEPDI010000005">
    <property type="protein sequence ID" value="MCG7939128.1"/>
    <property type="molecule type" value="Genomic_DNA"/>
</dbReference>
<organism evidence="3 4">
    <name type="scientific">Candidatus Thiodiazotropha lotti</name>
    <dbReference type="NCBI Taxonomy" id="2792787"/>
    <lineage>
        <taxon>Bacteria</taxon>
        <taxon>Pseudomonadati</taxon>
        <taxon>Pseudomonadota</taxon>
        <taxon>Gammaproteobacteria</taxon>
        <taxon>Chromatiales</taxon>
        <taxon>Sedimenticolaceae</taxon>
        <taxon>Candidatus Thiodiazotropha</taxon>
    </lineage>
</organism>
<reference evidence="3" key="1">
    <citation type="journal article" date="2021" name="Proc. Natl. Acad. Sci. U.S.A.">
        <title>Global biogeography of chemosynthetic symbionts reveals both localized and globally distributed symbiont groups. .</title>
        <authorList>
            <person name="Osvatic J.T."/>
            <person name="Wilkins L.G.E."/>
            <person name="Leibrecht L."/>
            <person name="Leray M."/>
            <person name="Zauner S."/>
            <person name="Polzin J."/>
            <person name="Camacho Y."/>
            <person name="Gros O."/>
            <person name="van Gils J.A."/>
            <person name="Eisen J.A."/>
            <person name="Petersen J.M."/>
            <person name="Yuen B."/>
        </authorList>
    </citation>
    <scope>NUCLEOTIDE SEQUENCE</scope>
    <source>
        <strain evidence="3">MAGL173</strain>
    </source>
</reference>
<protein>
    <submittedName>
        <fullName evidence="3">Cobalamin biosynthesis protein CbiX</fullName>
    </submittedName>
</protein>
<dbReference type="SUPFAM" id="SSF53800">
    <property type="entry name" value="Chelatase"/>
    <property type="match status" value="1"/>
</dbReference>
<dbReference type="Gene3D" id="3.40.50.1400">
    <property type="match status" value="2"/>
</dbReference>
<dbReference type="PANTHER" id="PTHR33542:SF3">
    <property type="entry name" value="SIROHYDROCHLORIN FERROCHELATASE, CHLOROPLASTIC"/>
    <property type="match status" value="1"/>
</dbReference>
<name>A0A9E4K521_9GAMM</name>
<keyword evidence="1" id="KW-0479">Metal-binding</keyword>